<dbReference type="AlphaFoldDB" id="A0A976XIY9"/>
<organism evidence="1 2">
    <name type="scientific">Theileria orientalis</name>
    <dbReference type="NCBI Taxonomy" id="68886"/>
    <lineage>
        <taxon>Eukaryota</taxon>
        <taxon>Sar</taxon>
        <taxon>Alveolata</taxon>
        <taxon>Apicomplexa</taxon>
        <taxon>Aconoidasida</taxon>
        <taxon>Piroplasmida</taxon>
        <taxon>Theileriidae</taxon>
        <taxon>Theileria</taxon>
    </lineage>
</organism>
<proteinExistence type="predicted"/>
<gene>
    <name evidence="1" type="ORF">MACK_004188</name>
</gene>
<evidence type="ECO:0000313" key="1">
    <source>
        <dbReference type="EMBL" id="UVC46394.1"/>
    </source>
</evidence>
<keyword evidence="1" id="KW-0934">Plastid</keyword>
<geneLocation type="apicoplast" evidence="1"/>
<accession>A0A976XIY9</accession>
<dbReference type="Proteomes" id="UP000244811">
    <property type="component" value="Apicoplast Pltd"/>
</dbReference>
<name>A0A976XIY9_THEOR</name>
<sequence>MITKLKKNFKQFNNFNKFLKLKKIGNKIYVNTDIIKKNPKFGNYIFGYNYSIKLLNFNILFIKFIILDKKNKEYAILIKYYNLLNFILLFTK</sequence>
<reference evidence="1" key="1">
    <citation type="submission" date="2022-07" db="EMBL/GenBank/DDBJ databases">
        <title>Chromosomal assemblies of T. orientalis with long-read sequencing.</title>
        <authorList>
            <person name="Yam J."/>
            <person name="Bogema D.R."/>
            <person name="Micallef M.L."/>
            <person name="Djordjevic S."/>
            <person name="Jenkins C."/>
        </authorList>
    </citation>
    <scope>NUCLEOTIDE SEQUENCE</scope>
    <source>
        <strain evidence="1">Goon Nure</strain>
    </source>
</reference>
<keyword evidence="1" id="KW-0933">Apicoplast</keyword>
<evidence type="ECO:0000313" key="2">
    <source>
        <dbReference type="Proteomes" id="UP000244811"/>
    </source>
</evidence>
<dbReference type="EMBL" id="CP102584">
    <property type="protein sequence ID" value="UVC46394.1"/>
    <property type="molecule type" value="Genomic_DNA"/>
</dbReference>
<protein>
    <submittedName>
        <fullName evidence="1">Uncharacterized protein</fullName>
    </submittedName>
</protein>